<keyword evidence="2" id="KW-1185">Reference proteome</keyword>
<evidence type="ECO:0000313" key="2">
    <source>
        <dbReference type="Proteomes" id="UP000288024"/>
    </source>
</evidence>
<dbReference type="AlphaFoldDB" id="A0A437KBN1"/>
<reference evidence="1 2" key="1">
    <citation type="submission" date="2019-01" db="EMBL/GenBank/DDBJ databases">
        <title>Bacillus sp. M5HDSG1-1, whole genome shotgun sequence.</title>
        <authorList>
            <person name="Tuo L."/>
        </authorList>
    </citation>
    <scope>NUCLEOTIDE SEQUENCE [LARGE SCALE GENOMIC DNA]</scope>
    <source>
        <strain evidence="1 2">M5HDSG1-1</strain>
    </source>
</reference>
<dbReference type="InterPro" id="IPR058870">
    <property type="entry name" value="YuzC"/>
</dbReference>
<gene>
    <name evidence="1" type="ORF">EM808_09595</name>
</gene>
<dbReference type="EMBL" id="RZTZ01000003">
    <property type="protein sequence ID" value="RVT63518.1"/>
    <property type="molecule type" value="Genomic_DNA"/>
</dbReference>
<dbReference type="Proteomes" id="UP000288024">
    <property type="component" value="Unassembled WGS sequence"/>
</dbReference>
<protein>
    <submittedName>
        <fullName evidence="1">Uncharacterized protein</fullName>
    </submittedName>
</protein>
<proteinExistence type="predicted"/>
<dbReference type="Pfam" id="PF26344">
    <property type="entry name" value="YuzC"/>
    <property type="match status" value="1"/>
</dbReference>
<accession>A0A437KBN1</accession>
<name>A0A437KBN1_9BACI</name>
<sequence>MFRQHSHRCYPFSPIPIHPYLYYPYPFRQLPEVKPDQFVKSAQNSLILLTDARTLMTRFQSKDYARRVMQAAQSSNTNAVNELLRTSGISHLPKVKYNPDGITLDFDNKNAPPCCYLTLKLRWSEL</sequence>
<organism evidence="1 2">
    <name type="scientific">Niallia taxi</name>
    <dbReference type="NCBI Taxonomy" id="2499688"/>
    <lineage>
        <taxon>Bacteria</taxon>
        <taxon>Bacillati</taxon>
        <taxon>Bacillota</taxon>
        <taxon>Bacilli</taxon>
        <taxon>Bacillales</taxon>
        <taxon>Bacillaceae</taxon>
        <taxon>Niallia</taxon>
    </lineage>
</organism>
<comment type="caution">
    <text evidence="1">The sequence shown here is derived from an EMBL/GenBank/DDBJ whole genome shotgun (WGS) entry which is preliminary data.</text>
</comment>
<evidence type="ECO:0000313" key="1">
    <source>
        <dbReference type="EMBL" id="RVT63518.1"/>
    </source>
</evidence>
<dbReference type="RefSeq" id="WP_127737995.1">
    <property type="nucleotide sequence ID" value="NZ_CAJCKN010000006.1"/>
</dbReference>